<dbReference type="GO" id="GO:0046872">
    <property type="term" value="F:metal ion binding"/>
    <property type="evidence" value="ECO:0007669"/>
    <property type="project" value="UniProtKB-KW"/>
</dbReference>
<dbReference type="InterPro" id="IPR006129">
    <property type="entry name" value="AdhesinB"/>
</dbReference>
<reference evidence="6 7" key="1">
    <citation type="submission" date="2014-12" db="EMBL/GenBank/DDBJ databases">
        <title>Draft genome sequences of 29 type strains of Enterococci.</title>
        <authorList>
            <person name="Zhong Z."/>
            <person name="Sun Z."/>
            <person name="Liu W."/>
            <person name="Zhang W."/>
            <person name="Zhang H."/>
        </authorList>
    </citation>
    <scope>NUCLEOTIDE SEQUENCE [LARGE SCALE GENOMIC DNA]</scope>
    <source>
        <strain evidence="6 7">DSM 17029</strain>
    </source>
</reference>
<evidence type="ECO:0000256" key="1">
    <source>
        <dbReference type="ARBA" id="ARBA00004196"/>
    </source>
</evidence>
<accession>A0A1L8RFI5</accession>
<dbReference type="PANTHER" id="PTHR42953">
    <property type="entry name" value="HIGH-AFFINITY ZINC UPTAKE SYSTEM PROTEIN ZNUA-RELATED"/>
    <property type="match status" value="1"/>
</dbReference>
<evidence type="ECO:0000256" key="4">
    <source>
        <dbReference type="ARBA" id="ARBA00022729"/>
    </source>
</evidence>
<keyword evidence="7" id="KW-1185">Reference proteome</keyword>
<sequence>MALAGILVLSACGSQATESEKVSVVATNSIIADMVKEVGGEHVEIHSIVPVGVDPHEYEPLPEDMAKATDATVVFYNGLNLETGNGWFQKLMETADKKENEGYFAVSKGVTPQYLTSGNQDQEDPHAWLDIQNGIKYVANIQAVLAEKDPEHAADYEKNAQAYTDKLAALDQEGKSAFQDIPEAKRLLVTSEGAFKYFAKAYDLKAAYIWEINTESQGTPEQMTAIIDTIHASKVPVLFLETSVDPRSMERLSKETDKPIYEKIYTDSVAKSGDEATYYGMMKWNLTKIHEGLAQ</sequence>
<dbReference type="SUPFAM" id="SSF53807">
    <property type="entry name" value="Helical backbone' metal receptor"/>
    <property type="match status" value="1"/>
</dbReference>
<evidence type="ECO:0000313" key="6">
    <source>
        <dbReference type="EMBL" id="OJG18497.1"/>
    </source>
</evidence>
<proteinExistence type="inferred from homology"/>
<gene>
    <name evidence="6" type="ORF">RU97_GL001894</name>
</gene>
<keyword evidence="4" id="KW-0732">Signal</keyword>
<evidence type="ECO:0000256" key="5">
    <source>
        <dbReference type="RuleBase" id="RU003512"/>
    </source>
</evidence>
<dbReference type="PRINTS" id="PR00690">
    <property type="entry name" value="ADHESNFAMILY"/>
</dbReference>
<dbReference type="EMBL" id="JXKH01000004">
    <property type="protein sequence ID" value="OJG18497.1"/>
    <property type="molecule type" value="Genomic_DNA"/>
</dbReference>
<dbReference type="Gene3D" id="3.40.50.1980">
    <property type="entry name" value="Nitrogenase molybdenum iron protein domain"/>
    <property type="match status" value="2"/>
</dbReference>
<protein>
    <submittedName>
        <fullName evidence="6">Periplasmic solute binding protein</fullName>
    </submittedName>
</protein>
<dbReference type="PANTHER" id="PTHR42953:SF1">
    <property type="entry name" value="METAL-BINDING PROTEIN HI_0362-RELATED"/>
    <property type="match status" value="1"/>
</dbReference>
<dbReference type="PRINTS" id="PR00691">
    <property type="entry name" value="ADHESINB"/>
</dbReference>
<evidence type="ECO:0000256" key="3">
    <source>
        <dbReference type="ARBA" id="ARBA00022723"/>
    </source>
</evidence>
<organism evidence="6 7">
    <name type="scientific">Enterococcus canis</name>
    <dbReference type="NCBI Taxonomy" id="214095"/>
    <lineage>
        <taxon>Bacteria</taxon>
        <taxon>Bacillati</taxon>
        <taxon>Bacillota</taxon>
        <taxon>Bacilli</taxon>
        <taxon>Lactobacillales</taxon>
        <taxon>Enterococcaceae</taxon>
        <taxon>Enterococcus</taxon>
    </lineage>
</organism>
<dbReference type="InterPro" id="IPR050492">
    <property type="entry name" value="Bact_metal-bind_prot9"/>
</dbReference>
<dbReference type="Proteomes" id="UP000181884">
    <property type="component" value="Unassembled WGS sequence"/>
</dbReference>
<comment type="similarity">
    <text evidence="5">Belongs to the bacterial solute-binding protein 9 family.</text>
</comment>
<evidence type="ECO:0000256" key="2">
    <source>
        <dbReference type="ARBA" id="ARBA00022448"/>
    </source>
</evidence>
<dbReference type="GO" id="GO:0030001">
    <property type="term" value="P:metal ion transport"/>
    <property type="evidence" value="ECO:0007669"/>
    <property type="project" value="InterPro"/>
</dbReference>
<dbReference type="AlphaFoldDB" id="A0A1L8RFI5"/>
<dbReference type="InterPro" id="IPR006128">
    <property type="entry name" value="Lipoprotein_PsaA-like"/>
</dbReference>
<dbReference type="GO" id="GO:0030313">
    <property type="term" value="C:cell envelope"/>
    <property type="evidence" value="ECO:0007669"/>
    <property type="project" value="UniProtKB-SubCell"/>
</dbReference>
<comment type="subcellular location">
    <subcellularLocation>
        <location evidence="1">Cell envelope</location>
    </subcellularLocation>
</comment>
<dbReference type="GO" id="GO:0007155">
    <property type="term" value="P:cell adhesion"/>
    <property type="evidence" value="ECO:0007669"/>
    <property type="project" value="InterPro"/>
</dbReference>
<comment type="caution">
    <text evidence="6">The sequence shown here is derived from an EMBL/GenBank/DDBJ whole genome shotgun (WGS) entry which is preliminary data.</text>
</comment>
<keyword evidence="2 5" id="KW-0813">Transport</keyword>
<evidence type="ECO:0000313" key="7">
    <source>
        <dbReference type="Proteomes" id="UP000181884"/>
    </source>
</evidence>
<dbReference type="STRING" id="214095.RU97_GL001894"/>
<keyword evidence="3" id="KW-0479">Metal-binding</keyword>
<dbReference type="Pfam" id="PF01297">
    <property type="entry name" value="ZnuA"/>
    <property type="match status" value="1"/>
</dbReference>
<dbReference type="CDD" id="cd01137">
    <property type="entry name" value="PsaA"/>
    <property type="match status" value="1"/>
</dbReference>
<name>A0A1L8RFI5_9ENTE</name>
<dbReference type="InterPro" id="IPR006127">
    <property type="entry name" value="ZnuA-like"/>
</dbReference>